<dbReference type="Gene3D" id="2.40.30.260">
    <property type="match status" value="1"/>
</dbReference>
<feature type="coiled-coil region" evidence="10">
    <location>
        <begin position="518"/>
        <end position="548"/>
    </location>
</feature>
<keyword evidence="4" id="KW-0813">Transport</keyword>
<feature type="transmembrane region" description="Helical" evidence="12">
    <location>
        <begin position="668"/>
        <end position="690"/>
    </location>
</feature>
<dbReference type="GO" id="GO:0022857">
    <property type="term" value="F:transmembrane transporter activity"/>
    <property type="evidence" value="ECO:0007669"/>
    <property type="project" value="InterPro"/>
</dbReference>
<reference evidence="15 16" key="1">
    <citation type="submission" date="2018-04" db="EMBL/GenBank/DDBJ databases">
        <title>The genome of golden apple snail Pomacea canaliculata provides insight into stress tolerance and invasive adaptation.</title>
        <authorList>
            <person name="Liu C."/>
            <person name="Liu B."/>
            <person name="Ren Y."/>
            <person name="Zhang Y."/>
            <person name="Wang H."/>
            <person name="Li S."/>
            <person name="Jiang F."/>
            <person name="Yin L."/>
            <person name="Zhang G."/>
            <person name="Qian W."/>
            <person name="Fan W."/>
        </authorList>
    </citation>
    <scope>NUCLEOTIDE SEQUENCE [LARGE SCALE GENOMIC DNA]</scope>
    <source>
        <strain evidence="15">SZHN2017</strain>
        <tissue evidence="15">Muscle</tissue>
    </source>
</reference>
<dbReference type="InterPro" id="IPR040131">
    <property type="entry name" value="MnmG_N"/>
</dbReference>
<feature type="transmembrane region" description="Helical" evidence="12">
    <location>
        <begin position="1129"/>
        <end position="1148"/>
    </location>
</feature>
<evidence type="ECO:0000256" key="10">
    <source>
        <dbReference type="SAM" id="Coils"/>
    </source>
</evidence>
<dbReference type="FunFam" id="3.50.50.60:FF:000082">
    <property type="entry name" value="protein MTO1 homolog, mitochondrial isoform X1"/>
    <property type="match status" value="1"/>
</dbReference>
<dbReference type="InterPro" id="IPR031312">
    <property type="entry name" value="Na/sul_symport_CS"/>
</dbReference>
<dbReference type="SUPFAM" id="SSF51905">
    <property type="entry name" value="FAD/NAD(P)-binding domain"/>
    <property type="match status" value="1"/>
</dbReference>
<comment type="similarity">
    <text evidence="3">Belongs to the MnmG family.</text>
</comment>
<dbReference type="OrthoDB" id="3329at2759"/>
<protein>
    <submittedName>
        <fullName evidence="15">Uncharacterized protein</fullName>
    </submittedName>
</protein>
<evidence type="ECO:0000259" key="14">
    <source>
        <dbReference type="Pfam" id="PF21680"/>
    </source>
</evidence>
<dbReference type="InterPro" id="IPR036188">
    <property type="entry name" value="FAD/NAD-bd_sf"/>
</dbReference>
<evidence type="ECO:0000256" key="3">
    <source>
        <dbReference type="ARBA" id="ARBA00007653"/>
    </source>
</evidence>
<evidence type="ECO:0000259" key="13">
    <source>
        <dbReference type="Pfam" id="PF01134"/>
    </source>
</evidence>
<evidence type="ECO:0000256" key="8">
    <source>
        <dbReference type="ARBA" id="ARBA00022989"/>
    </source>
</evidence>
<feature type="transmembrane region" description="Helical" evidence="12">
    <location>
        <begin position="958"/>
        <end position="979"/>
    </location>
</feature>
<feature type="domain" description="MnmG N-terminal" evidence="13">
    <location>
        <begin position="8"/>
        <end position="349"/>
    </location>
</feature>
<dbReference type="GO" id="GO:0050660">
    <property type="term" value="F:flavin adenine dinucleotide binding"/>
    <property type="evidence" value="ECO:0007669"/>
    <property type="project" value="InterPro"/>
</dbReference>
<dbReference type="STRING" id="400727.A0A2T7PDX0"/>
<feature type="transmembrane region" description="Helical" evidence="12">
    <location>
        <begin position="902"/>
        <end position="928"/>
    </location>
</feature>
<dbReference type="InterPro" id="IPR002218">
    <property type="entry name" value="MnmG-rel"/>
</dbReference>
<evidence type="ECO:0000256" key="5">
    <source>
        <dbReference type="ARBA" id="ARBA00022630"/>
    </source>
</evidence>
<feature type="transmembrane region" description="Helical" evidence="12">
    <location>
        <begin position="1049"/>
        <end position="1069"/>
    </location>
</feature>
<dbReference type="GO" id="GO:0016020">
    <property type="term" value="C:membrane"/>
    <property type="evidence" value="ECO:0007669"/>
    <property type="project" value="UniProtKB-SubCell"/>
</dbReference>
<dbReference type="Gene3D" id="3.50.50.60">
    <property type="entry name" value="FAD/NAD(P)-binding domain"/>
    <property type="match status" value="2"/>
</dbReference>
<comment type="cofactor">
    <cofactor evidence="1">
        <name>FAD</name>
        <dbReference type="ChEBI" id="CHEBI:57692"/>
    </cofactor>
</comment>
<dbReference type="Pfam" id="PF21680">
    <property type="entry name" value="GIDA_C_1st"/>
    <property type="match status" value="1"/>
</dbReference>
<dbReference type="InterPro" id="IPR020595">
    <property type="entry name" value="MnmG-rel_CS"/>
</dbReference>
<dbReference type="InterPro" id="IPR001898">
    <property type="entry name" value="SLC13A/DASS"/>
</dbReference>
<dbReference type="CDD" id="cd01115">
    <property type="entry name" value="SLC13_permease"/>
    <property type="match status" value="1"/>
</dbReference>
<sequence>MMFDRRYDVIVVGGGHAGTEAACAAARMGAETLLLTHKIETIGAMSCNPSFGGIGKGHLMKEVDALDGVCARICDKSGIQYKVLNRKKGPAVWGPRAQIDRALYKQHMQAEVLNTAHLTVMAAEVEDLIMEEFSDPENRLMKQRCQGVVLADGTTVSAGAVVLTTGTFLRGSINFGLTTRPAGRLGDAPAIGLAKTIENAGFRMGRLKTGTPPRLDGRTIDYSRLLKKSGDNPPEPFSFLNDTVWIKAEDQLACHMTHTGPEVEKFVMESLHMNRHVKEEIRGPRYCPSIESKILRFKGRRHQVWLEPEGLDTHVVYPNGISMTMPEEYQVKLVRSMPGLENVTLLQTAEDLASWPFSLLPQGIVAGINAACKVLGKPPLIIDRTQGYIGVLIDDLTTQGTSEPYRMFTSRAEFRLSLRPDNADARLTEIGYHIGCVSQTRYERAMATKAALEENLELMKSISKPVWAWRQKLGLADNNNSIQKRALDVLCHPEVTMVKMVETFPDLLGHLKGQTKLMEKLETEAKYHNELQEQLEEVEEVRKEEQLQLPDDLDYYSLEGKQLNGHVPKMRSEQHDEPALKVCIAGFYVQSFSSADRRRQQGAGYHTSRYRHPPASRKEPGRTNTITASNRRWEMAVDAYNVNDTATHGGYYHPRGRRRLADVAEQVLALKTPIMIVLALGAPLPLPLLVDSSETRCAYVVIAMAILWVTEAIPIPVTALLPVILFPVMGVLTAVDVANSYMGNTSLLFIGGLMVAIAVEESGLHRRIALGVMRFVGSDPKWVMMGLMLPTWFLSMWISNTATASMMIPIVEAILTQFKAASNSEGRPRGGSVQGRHVDARLSLKSDSVDVSVKDDAIHVTSPAPLDKQNEHQAPPSGSNGIYVVDSPGYFRKLGGESGVSFLRWMLMAFPLSLLMLLLCWAWLAVVYTRGTCRKQAKQSDDPVKTALHNAYRGLGKVTMAEVQTLICFIVLASLWLFRDPRFLPGWSNLFNEGYTSDSTAAVFVSLLFFILPTTRPAIFCWRRKDEVRQKPVYTPLLTWPVAQAKMPWGIIILLGGGFALAKGCKFSGLSDWFGEQLSTFRGTEPWLINLVITIAVAMATEITSNTATATLLMPIMAELAIRLKVNPLYFMSSAALATSFAFMLPVATPANAIVFSHGHLRIVDMAAVGSVMNIIAVSCLTLAVNTWGSAIFGFLETPEVFRLVNITSIMSEL</sequence>
<evidence type="ECO:0000256" key="1">
    <source>
        <dbReference type="ARBA" id="ARBA00001974"/>
    </source>
</evidence>
<evidence type="ECO:0000256" key="12">
    <source>
        <dbReference type="SAM" id="Phobius"/>
    </source>
</evidence>
<keyword evidence="16" id="KW-1185">Reference proteome</keyword>
<evidence type="ECO:0000256" key="6">
    <source>
        <dbReference type="ARBA" id="ARBA00022692"/>
    </source>
</evidence>
<dbReference type="Pfam" id="PF00939">
    <property type="entry name" value="Na_sulph_symp"/>
    <property type="match status" value="2"/>
</dbReference>
<evidence type="ECO:0000256" key="9">
    <source>
        <dbReference type="ARBA" id="ARBA00023136"/>
    </source>
</evidence>
<dbReference type="Proteomes" id="UP000245119">
    <property type="component" value="Linkage Group LG4"/>
</dbReference>
<feature type="transmembrane region" description="Helical" evidence="12">
    <location>
        <begin position="1168"/>
        <end position="1196"/>
    </location>
</feature>
<dbReference type="EMBL" id="PZQS01000004">
    <property type="protein sequence ID" value="PVD31611.1"/>
    <property type="molecule type" value="Genomic_DNA"/>
</dbReference>
<evidence type="ECO:0000256" key="2">
    <source>
        <dbReference type="ARBA" id="ARBA00004141"/>
    </source>
</evidence>
<keyword evidence="7" id="KW-0274">FAD</keyword>
<dbReference type="PROSITE" id="PS01271">
    <property type="entry name" value="NA_SULFATE"/>
    <property type="match status" value="1"/>
</dbReference>
<keyword evidence="5" id="KW-0285">Flavoprotein</keyword>
<comment type="caution">
    <text evidence="15">The sequence shown here is derived from an EMBL/GenBank/DDBJ whole genome shotgun (WGS) entry which is preliminary data.</text>
</comment>
<name>A0A2T7PDX0_POMCA</name>
<dbReference type="PROSITE" id="PS01280">
    <property type="entry name" value="GIDA_1"/>
    <property type="match status" value="1"/>
</dbReference>
<dbReference type="PANTHER" id="PTHR11806:SF0">
    <property type="entry name" value="PROTEIN MTO1 HOMOLOG, MITOCHONDRIAL"/>
    <property type="match status" value="1"/>
</dbReference>
<keyword evidence="8 12" id="KW-1133">Transmembrane helix</keyword>
<feature type="transmembrane region" description="Helical" evidence="12">
    <location>
        <begin position="1089"/>
        <end position="1117"/>
    </location>
</feature>
<dbReference type="Pfam" id="PF01134">
    <property type="entry name" value="GIDA"/>
    <property type="match status" value="1"/>
</dbReference>
<feature type="domain" description="tRNA uridine 5-carboxymethylaminomethyl modification enzyme C-terminal N-terninal subdomain" evidence="14">
    <location>
        <begin position="440"/>
        <end position="534"/>
    </location>
</feature>
<keyword evidence="10" id="KW-0175">Coiled coil</keyword>
<evidence type="ECO:0000256" key="4">
    <source>
        <dbReference type="ARBA" id="ARBA00022448"/>
    </source>
</evidence>
<evidence type="ECO:0000256" key="11">
    <source>
        <dbReference type="SAM" id="MobiDB-lite"/>
    </source>
</evidence>
<evidence type="ECO:0000313" key="15">
    <source>
        <dbReference type="EMBL" id="PVD31611.1"/>
    </source>
</evidence>
<evidence type="ECO:0000256" key="7">
    <source>
        <dbReference type="ARBA" id="ARBA00022827"/>
    </source>
</evidence>
<dbReference type="PANTHER" id="PTHR11806">
    <property type="entry name" value="GLUCOSE INHIBITED DIVISION PROTEIN A"/>
    <property type="match status" value="1"/>
</dbReference>
<accession>A0A2T7PDX0</accession>
<feature type="transmembrane region" description="Helical" evidence="12">
    <location>
        <begin position="741"/>
        <end position="759"/>
    </location>
</feature>
<proteinExistence type="inferred from homology"/>
<comment type="subcellular location">
    <subcellularLocation>
        <location evidence="2">Membrane</location>
        <topology evidence="2">Multi-pass membrane protein</topology>
    </subcellularLocation>
</comment>
<dbReference type="GO" id="GO:0030488">
    <property type="term" value="P:tRNA methylation"/>
    <property type="evidence" value="ECO:0007669"/>
    <property type="project" value="TreeGrafter"/>
</dbReference>
<feature type="transmembrane region" description="Helical" evidence="12">
    <location>
        <begin position="999"/>
        <end position="1022"/>
    </location>
</feature>
<organism evidence="15 16">
    <name type="scientific">Pomacea canaliculata</name>
    <name type="common">Golden apple snail</name>
    <dbReference type="NCBI Taxonomy" id="400727"/>
    <lineage>
        <taxon>Eukaryota</taxon>
        <taxon>Metazoa</taxon>
        <taxon>Spiralia</taxon>
        <taxon>Lophotrochozoa</taxon>
        <taxon>Mollusca</taxon>
        <taxon>Gastropoda</taxon>
        <taxon>Caenogastropoda</taxon>
        <taxon>Architaenioglossa</taxon>
        <taxon>Ampullarioidea</taxon>
        <taxon>Ampullariidae</taxon>
        <taxon>Pomacea</taxon>
    </lineage>
</organism>
<keyword evidence="9 12" id="KW-0472">Membrane</keyword>
<evidence type="ECO:0000313" key="16">
    <source>
        <dbReference type="Proteomes" id="UP000245119"/>
    </source>
</evidence>
<feature type="transmembrane region" description="Helical" evidence="12">
    <location>
        <begin position="697"/>
        <end position="721"/>
    </location>
</feature>
<dbReference type="GO" id="GO:0005829">
    <property type="term" value="C:cytosol"/>
    <property type="evidence" value="ECO:0007669"/>
    <property type="project" value="TreeGrafter"/>
</dbReference>
<dbReference type="InterPro" id="IPR049312">
    <property type="entry name" value="GIDA_C_N"/>
</dbReference>
<dbReference type="GO" id="GO:0002098">
    <property type="term" value="P:tRNA wobble uridine modification"/>
    <property type="evidence" value="ECO:0007669"/>
    <property type="project" value="TreeGrafter"/>
</dbReference>
<gene>
    <name evidence="15" type="ORF">C0Q70_07026</name>
</gene>
<keyword evidence="6 12" id="KW-0812">Transmembrane</keyword>
<feature type="region of interest" description="Disordered" evidence="11">
    <location>
        <begin position="598"/>
        <end position="623"/>
    </location>
</feature>
<dbReference type="PRINTS" id="PR00411">
    <property type="entry name" value="PNDRDTASEI"/>
</dbReference>
<dbReference type="AlphaFoldDB" id="A0A2T7PDX0"/>